<comment type="similarity">
    <text evidence="1 5">Belongs to the peptidase S41A family.</text>
</comment>
<sequence>MQKKLLHTLILLTLSVSSLSVAEITSDQINAANLTADGQEKVPPKDLYLFTEIFDHLKHNYVEPVTDEKLITNAINGLMALDPHSKYYTQEEYQAIKNRTSGAFAGIGVELSYNADNKVLTINKIFDQSPAQKSGLKVGDQIVAIDQTPISEIDPNQYSAKIQGPIGTEVILDIIRAKEPLNIKLIRANVPTPSLSIAKLYNKEFAYLRLDHFQNGSDQEIIKALDQLEAEAKSEHSTIKGIVLDLRNNPGGLLSAAIETADLFLDEGLITYTDGQSDDFKNRYSAKNTQIFPNIPLIVLINAQSASSAEIVAGALQDHKRALIVGENSFGKGSIQIIKPLVSGGAIRYTSARYYTPTGRSIQNNGITPDILIPVIKGNIEPAKASREVNQKGHLQNTSPERITPSVDFSPLIQQGDYYLYEALNMLRAMNALPAQTEKAFTTKEEVSAPK</sequence>
<dbReference type="Gene3D" id="3.90.226.10">
    <property type="entry name" value="2-enoyl-CoA Hydratase, Chain A, domain 1"/>
    <property type="match status" value="1"/>
</dbReference>
<proteinExistence type="inferred from homology"/>
<dbReference type="SMART" id="SM00245">
    <property type="entry name" value="TSPc"/>
    <property type="match status" value="1"/>
</dbReference>
<keyword evidence="4 5" id="KW-0720">Serine protease</keyword>
<evidence type="ECO:0000256" key="1">
    <source>
        <dbReference type="ARBA" id="ARBA00009179"/>
    </source>
</evidence>
<dbReference type="Pfam" id="PF03572">
    <property type="entry name" value="Peptidase_S41"/>
    <property type="match status" value="1"/>
</dbReference>
<dbReference type="InterPro" id="IPR029045">
    <property type="entry name" value="ClpP/crotonase-like_dom_sf"/>
</dbReference>
<reference evidence="8 9" key="1">
    <citation type="submission" date="2024-03" db="EMBL/GenBank/DDBJ databases">
        <title>Complete Genome Sequence and Annotation of Ignatzschineria larvae DSM 13226.</title>
        <authorList>
            <person name="Cantrell E."/>
            <person name="Burcham Z.M."/>
        </authorList>
    </citation>
    <scope>NUCLEOTIDE SEQUENCE [LARGE SCALE GENOMIC DNA]</scope>
    <source>
        <strain evidence="8 9">DSM 13226</strain>
    </source>
</reference>
<evidence type="ECO:0000256" key="5">
    <source>
        <dbReference type="RuleBase" id="RU004404"/>
    </source>
</evidence>
<keyword evidence="2 5" id="KW-0645">Protease</keyword>
<dbReference type="SMART" id="SM00228">
    <property type="entry name" value="PDZ"/>
    <property type="match status" value="1"/>
</dbReference>
<dbReference type="CDD" id="cd06782">
    <property type="entry name" value="cpPDZ_CPP-like"/>
    <property type="match status" value="1"/>
</dbReference>
<evidence type="ECO:0000259" key="7">
    <source>
        <dbReference type="PROSITE" id="PS50106"/>
    </source>
</evidence>
<dbReference type="Gene3D" id="2.30.42.10">
    <property type="match status" value="1"/>
</dbReference>
<dbReference type="Proteomes" id="UP001449178">
    <property type="component" value="Chromosome"/>
</dbReference>
<evidence type="ECO:0000256" key="4">
    <source>
        <dbReference type="ARBA" id="ARBA00022825"/>
    </source>
</evidence>
<accession>A0ABZ3C4P4</accession>
<protein>
    <submittedName>
        <fullName evidence="8">S41 family peptidase</fullName>
    </submittedName>
</protein>
<keyword evidence="3 5" id="KW-0378">Hydrolase</keyword>
<evidence type="ECO:0000256" key="3">
    <source>
        <dbReference type="ARBA" id="ARBA00022801"/>
    </source>
</evidence>
<dbReference type="SUPFAM" id="SSF52096">
    <property type="entry name" value="ClpP/crotonase"/>
    <property type="match status" value="1"/>
</dbReference>
<name>A0ABZ3C4P4_9GAMM</name>
<dbReference type="PANTHER" id="PTHR32060:SF30">
    <property type="entry name" value="CARBOXY-TERMINAL PROCESSING PROTEASE CTPA"/>
    <property type="match status" value="1"/>
</dbReference>
<keyword evidence="9" id="KW-1185">Reference proteome</keyword>
<dbReference type="RefSeq" id="WP_051396057.1">
    <property type="nucleotide sequence ID" value="NZ_AZOD01000005.1"/>
</dbReference>
<feature type="chain" id="PRO_5045742384" evidence="6">
    <location>
        <begin position="23"/>
        <end position="451"/>
    </location>
</feature>
<feature type="signal peptide" evidence="6">
    <location>
        <begin position="1"/>
        <end position="22"/>
    </location>
</feature>
<dbReference type="SUPFAM" id="SSF50156">
    <property type="entry name" value="PDZ domain-like"/>
    <property type="match status" value="1"/>
</dbReference>
<dbReference type="NCBIfam" id="TIGR00225">
    <property type="entry name" value="prc"/>
    <property type="match status" value="1"/>
</dbReference>
<feature type="domain" description="PDZ" evidence="7">
    <location>
        <begin position="93"/>
        <end position="189"/>
    </location>
</feature>
<dbReference type="PANTHER" id="PTHR32060">
    <property type="entry name" value="TAIL-SPECIFIC PROTEASE"/>
    <property type="match status" value="1"/>
</dbReference>
<evidence type="ECO:0000313" key="9">
    <source>
        <dbReference type="Proteomes" id="UP001449178"/>
    </source>
</evidence>
<dbReference type="InterPro" id="IPR041489">
    <property type="entry name" value="PDZ_6"/>
</dbReference>
<organism evidence="8 9">
    <name type="scientific">Ignatzschineria larvae DSM 13226</name>
    <dbReference type="NCBI Taxonomy" id="1111732"/>
    <lineage>
        <taxon>Bacteria</taxon>
        <taxon>Pseudomonadati</taxon>
        <taxon>Pseudomonadota</taxon>
        <taxon>Gammaproteobacteria</taxon>
        <taxon>Cardiobacteriales</taxon>
        <taxon>Ignatzschineriaceae</taxon>
        <taxon>Ignatzschineria</taxon>
    </lineage>
</organism>
<dbReference type="Gene3D" id="3.30.750.44">
    <property type="match status" value="1"/>
</dbReference>
<dbReference type="CDD" id="cd07560">
    <property type="entry name" value="Peptidase_S41_CPP"/>
    <property type="match status" value="1"/>
</dbReference>
<evidence type="ECO:0000256" key="2">
    <source>
        <dbReference type="ARBA" id="ARBA00022670"/>
    </source>
</evidence>
<dbReference type="InterPro" id="IPR001478">
    <property type="entry name" value="PDZ"/>
</dbReference>
<dbReference type="InterPro" id="IPR036034">
    <property type="entry name" value="PDZ_sf"/>
</dbReference>
<evidence type="ECO:0000313" key="8">
    <source>
        <dbReference type="EMBL" id="WZW88376.1"/>
    </source>
</evidence>
<evidence type="ECO:0000256" key="6">
    <source>
        <dbReference type="SAM" id="SignalP"/>
    </source>
</evidence>
<dbReference type="EMBL" id="CP150637">
    <property type="protein sequence ID" value="WZW88376.1"/>
    <property type="molecule type" value="Genomic_DNA"/>
</dbReference>
<gene>
    <name evidence="8" type="ORF">WMO13_03045</name>
</gene>
<dbReference type="Pfam" id="PF17820">
    <property type="entry name" value="PDZ_6"/>
    <property type="match status" value="1"/>
</dbReference>
<dbReference type="PROSITE" id="PS50106">
    <property type="entry name" value="PDZ"/>
    <property type="match status" value="1"/>
</dbReference>
<dbReference type="InterPro" id="IPR005151">
    <property type="entry name" value="Tail-specific_protease"/>
</dbReference>
<dbReference type="InterPro" id="IPR004447">
    <property type="entry name" value="Peptidase_S41A"/>
</dbReference>
<keyword evidence="6" id="KW-0732">Signal</keyword>